<dbReference type="GO" id="GO:0016020">
    <property type="term" value="C:membrane"/>
    <property type="evidence" value="ECO:0007669"/>
    <property type="project" value="InterPro"/>
</dbReference>
<dbReference type="GO" id="GO:0005615">
    <property type="term" value="C:extracellular space"/>
    <property type="evidence" value="ECO:0007669"/>
    <property type="project" value="TreeGrafter"/>
</dbReference>
<evidence type="ECO:0000313" key="6">
    <source>
        <dbReference type="EMBL" id="JAV18612.1"/>
    </source>
</evidence>
<evidence type="ECO:0000256" key="3">
    <source>
        <dbReference type="ARBA" id="ARBA00023246"/>
    </source>
</evidence>
<evidence type="ECO:0000256" key="4">
    <source>
        <dbReference type="RuleBase" id="RU003818"/>
    </source>
</evidence>
<dbReference type="GO" id="GO:0070851">
    <property type="term" value="F:growth factor receptor binding"/>
    <property type="evidence" value="ECO:0007669"/>
    <property type="project" value="TreeGrafter"/>
</dbReference>
<evidence type="ECO:0000256" key="1">
    <source>
        <dbReference type="ARBA" id="ARBA00006686"/>
    </source>
</evidence>
<dbReference type="AlphaFoldDB" id="A0A1L8EIR5"/>
<dbReference type="GO" id="GO:0051781">
    <property type="term" value="P:positive regulation of cell division"/>
    <property type="evidence" value="ECO:0007669"/>
    <property type="project" value="UniProtKB-KW"/>
</dbReference>
<dbReference type="SMART" id="SM00141">
    <property type="entry name" value="PDGF"/>
    <property type="match status" value="1"/>
</dbReference>
<dbReference type="SUPFAM" id="SSF57501">
    <property type="entry name" value="Cystine-knot cytokines"/>
    <property type="match status" value="1"/>
</dbReference>
<name>A0A1L8EIR5_HAEIR</name>
<dbReference type="GO" id="GO:0008284">
    <property type="term" value="P:positive regulation of cell population proliferation"/>
    <property type="evidence" value="ECO:0007669"/>
    <property type="project" value="TreeGrafter"/>
</dbReference>
<keyword evidence="2 4" id="KW-0339">Growth factor</keyword>
<dbReference type="PANTHER" id="PTHR11633">
    <property type="entry name" value="PLATELET-DERIVED GROWTH FACTOR"/>
    <property type="match status" value="1"/>
</dbReference>
<accession>A0A1L8EIR5</accession>
<keyword evidence="3" id="KW-0497">Mitogen</keyword>
<protein>
    <submittedName>
        <fullName evidence="6">Putative platelet-derived growth factor pdgf</fullName>
    </submittedName>
</protein>
<reference evidence="6" key="1">
    <citation type="submission" date="2017-01" db="EMBL/GenBank/DDBJ databases">
        <title>An insight into the sialome and mialome of the horn fly, Haematobia irritans.</title>
        <authorList>
            <person name="Breijo M."/>
            <person name="Boiani M."/>
            <person name="Ures X."/>
            <person name="Rocha S."/>
            <person name="Sequeira M."/>
            <person name="Ribeiro J.M."/>
        </authorList>
    </citation>
    <scope>NUCLEOTIDE SEQUENCE</scope>
</reference>
<dbReference type="Pfam" id="PF00341">
    <property type="entry name" value="PDGF"/>
    <property type="match status" value="1"/>
</dbReference>
<dbReference type="PROSITE" id="PS50278">
    <property type="entry name" value="PDGF_2"/>
    <property type="match status" value="1"/>
</dbReference>
<dbReference type="Gene3D" id="2.10.90.10">
    <property type="entry name" value="Cystine-knot cytokines"/>
    <property type="match status" value="1"/>
</dbReference>
<dbReference type="InterPro" id="IPR000072">
    <property type="entry name" value="PDGF/VEGF_dom"/>
</dbReference>
<evidence type="ECO:0000259" key="5">
    <source>
        <dbReference type="PROSITE" id="PS50278"/>
    </source>
</evidence>
<dbReference type="PANTHER" id="PTHR11633:SF1">
    <property type="entry name" value="LD28763P"/>
    <property type="match status" value="1"/>
</dbReference>
<proteinExistence type="inferred from homology"/>
<sequence>MSQINHKTCSCSSTDIKRSITRTLLHHIVLERRQLVLLFVCANLLQHVVMAQGAVGAGVNDARFVYNKSKANVNSDADTNVKLLEENETDPIPMDFYRQLNNITDISEFVEKFIDPDSIDPKLGIPENLRRSVERASVVRAKSANCIPEPTVVDLTPINPKSNYFPRCTRVKRCGGCCSTPWMSCQPTKTEIVNYQVYRYCYEHGAKFCGLDVIPVEQHLECKCDCRIKPKDCNPYQVYEDCRCHCTNTDARDKCLELEHKDWDDESCRCVCRQTENCTTGSYYDENQCKCLLLPNNAQNEGDVAVPPPSVLADRRRYIVKAIPVENDNSTMYHV</sequence>
<comment type="similarity">
    <text evidence="1 4">Belongs to the PDGF/VEGF growth factor family.</text>
</comment>
<organism evidence="6">
    <name type="scientific">Haematobia irritans</name>
    <name type="common">Horn fly</name>
    <name type="synonym">Conops irritans</name>
    <dbReference type="NCBI Taxonomy" id="7368"/>
    <lineage>
        <taxon>Eukaryota</taxon>
        <taxon>Metazoa</taxon>
        <taxon>Ecdysozoa</taxon>
        <taxon>Arthropoda</taxon>
        <taxon>Hexapoda</taxon>
        <taxon>Insecta</taxon>
        <taxon>Pterygota</taxon>
        <taxon>Neoptera</taxon>
        <taxon>Endopterygota</taxon>
        <taxon>Diptera</taxon>
        <taxon>Brachycera</taxon>
        <taxon>Muscomorpha</taxon>
        <taxon>Muscoidea</taxon>
        <taxon>Muscidae</taxon>
        <taxon>Haematobia</taxon>
    </lineage>
</organism>
<dbReference type="InterPro" id="IPR029034">
    <property type="entry name" value="Cystine-knot_cytokine"/>
</dbReference>
<dbReference type="EMBL" id="GFDG01000187">
    <property type="protein sequence ID" value="JAV18612.1"/>
    <property type="molecule type" value="Transcribed_RNA"/>
</dbReference>
<feature type="domain" description="Platelet-derived growth factor (PDGF) family profile" evidence="5">
    <location>
        <begin position="131"/>
        <end position="229"/>
    </location>
</feature>
<dbReference type="GO" id="GO:0008083">
    <property type="term" value="F:growth factor activity"/>
    <property type="evidence" value="ECO:0007669"/>
    <property type="project" value="UniProtKB-KW"/>
</dbReference>
<evidence type="ECO:0000256" key="2">
    <source>
        <dbReference type="ARBA" id="ARBA00023030"/>
    </source>
</evidence>